<evidence type="ECO:0000313" key="1">
    <source>
        <dbReference type="EMBL" id="SET78400.1"/>
    </source>
</evidence>
<dbReference type="STRING" id="1526.SAMN02910262_02337"/>
<protein>
    <recommendedName>
        <fullName evidence="3">GNAT family acetyltransferase</fullName>
    </recommendedName>
</protein>
<dbReference type="RefSeq" id="WP_074650092.1">
    <property type="nucleotide sequence ID" value="NZ_FOIL01000043.1"/>
</dbReference>
<dbReference type="OrthoDB" id="1768345at2"/>
<dbReference type="Proteomes" id="UP000199820">
    <property type="component" value="Unassembled WGS sequence"/>
</dbReference>
<name>A0A1I0H3Y3_9FIRM</name>
<keyword evidence="2" id="KW-1185">Reference proteome</keyword>
<sequence>MIERDDVMPISFLKLEKFTGSYQGMRYRMEKAVVTVGEGEDAKEETVLRVVQWPEPFAYDFTSDDQKKSETFSFDEKGIEDGIAWLNQCHDADYAGWKRN</sequence>
<dbReference type="AlphaFoldDB" id="A0A1I0H3Y3"/>
<accession>A0A1I0H3Y3</accession>
<gene>
    <name evidence="1" type="ORF">SAMN04487771_104316</name>
</gene>
<evidence type="ECO:0008006" key="3">
    <source>
        <dbReference type="Google" id="ProtNLM"/>
    </source>
</evidence>
<dbReference type="eggNOG" id="ENOG503375F">
    <property type="taxonomic scope" value="Bacteria"/>
</dbReference>
<evidence type="ECO:0000313" key="2">
    <source>
        <dbReference type="Proteomes" id="UP000199820"/>
    </source>
</evidence>
<dbReference type="EMBL" id="FOIL01000043">
    <property type="protein sequence ID" value="SET78400.1"/>
    <property type="molecule type" value="Genomic_DNA"/>
</dbReference>
<reference evidence="1 2" key="1">
    <citation type="submission" date="2016-10" db="EMBL/GenBank/DDBJ databases">
        <authorList>
            <person name="de Groot N.N."/>
        </authorList>
    </citation>
    <scope>NUCLEOTIDE SEQUENCE [LARGE SCALE GENOMIC DNA]</scope>
    <source>
        <strain evidence="1 2">KH1P1</strain>
    </source>
</reference>
<proteinExistence type="predicted"/>
<organism evidence="1 2">
    <name type="scientific">[Clostridium] aminophilum</name>
    <dbReference type="NCBI Taxonomy" id="1526"/>
    <lineage>
        <taxon>Bacteria</taxon>
        <taxon>Bacillati</taxon>
        <taxon>Bacillota</taxon>
        <taxon>Clostridia</taxon>
        <taxon>Lachnospirales</taxon>
        <taxon>Lachnospiraceae</taxon>
    </lineage>
</organism>